<feature type="binding site" evidence="1">
    <location>
        <position position="25"/>
    </location>
    <ligand>
        <name>Zn(2+)</name>
        <dbReference type="ChEBI" id="CHEBI:29105"/>
    </ligand>
</feature>
<keyword evidence="1" id="KW-0863">Zinc-finger</keyword>
<dbReference type="GO" id="GO:0008270">
    <property type="term" value="F:zinc ion binding"/>
    <property type="evidence" value="ECO:0007669"/>
    <property type="project" value="UniProtKB-UniRule"/>
</dbReference>
<dbReference type="AlphaFoldDB" id="A0AAV8WB58"/>
<dbReference type="Proteomes" id="UP001159042">
    <property type="component" value="Unassembled WGS sequence"/>
</dbReference>
<evidence type="ECO:0000256" key="1">
    <source>
        <dbReference type="PROSITE-ProRule" id="PRU01263"/>
    </source>
</evidence>
<feature type="binding site" evidence="1">
    <location>
        <position position="73"/>
    </location>
    <ligand>
        <name>Zn(2+)</name>
        <dbReference type="ChEBI" id="CHEBI:29105"/>
    </ligand>
</feature>
<evidence type="ECO:0000313" key="4">
    <source>
        <dbReference type="Proteomes" id="UP001159042"/>
    </source>
</evidence>
<keyword evidence="1" id="KW-0862">Zinc</keyword>
<dbReference type="PROSITE" id="PS51915">
    <property type="entry name" value="ZAD"/>
    <property type="match status" value="1"/>
</dbReference>
<reference evidence="3 4" key="1">
    <citation type="journal article" date="2023" name="Insect Mol. Biol.">
        <title>Genome sequencing provides insights into the evolution of gene families encoding plant cell wall-degrading enzymes in longhorned beetles.</title>
        <authorList>
            <person name="Shin N.R."/>
            <person name="Okamura Y."/>
            <person name="Kirsch R."/>
            <person name="Pauchet Y."/>
        </authorList>
    </citation>
    <scope>NUCLEOTIDE SEQUENCE [LARGE SCALE GENOMIC DNA]</scope>
    <source>
        <strain evidence="3">EAD_L_NR</strain>
    </source>
</reference>
<accession>A0AAV8WB58</accession>
<dbReference type="PANTHER" id="PTHR39942">
    <property type="entry name" value="BCDNA.LD26519-RELATED"/>
    <property type="match status" value="1"/>
</dbReference>
<name>A0AAV8WB58_9CUCU</name>
<sequence length="209" mass="23422">MACNKLLQSNDALDHYLVTNINNICRICLEKGPKLMHIFDPIKPPHFSILIMACASVQVIEGDGLPPYICQKCVSKLNIAFQFKTQCESSDTKLRRCFDSSSYETFSADLSVYSNPKKFNSSKCSKISETESQKVAAELTETDEVEKADVQIHNPLVEALHSNANIPLHSFEKSSITEMQIKFCDIKSDDINTEVSILSIVADYIDFIT</sequence>
<dbReference type="InterPro" id="IPR012934">
    <property type="entry name" value="Znf_AD"/>
</dbReference>
<feature type="binding site" evidence="1">
    <location>
        <position position="28"/>
    </location>
    <ligand>
        <name>Zn(2+)</name>
        <dbReference type="ChEBI" id="CHEBI:29105"/>
    </ligand>
</feature>
<dbReference type="FunFam" id="3.40.1800.20:FF:000001">
    <property type="entry name" value="zinc finger protein 836"/>
    <property type="match status" value="1"/>
</dbReference>
<feature type="domain" description="ZAD" evidence="2">
    <location>
        <begin position="23"/>
        <end position="97"/>
    </location>
</feature>
<feature type="binding site" evidence="1">
    <location>
        <position position="70"/>
    </location>
    <ligand>
        <name>Zn(2+)</name>
        <dbReference type="ChEBI" id="CHEBI:29105"/>
    </ligand>
</feature>
<dbReference type="SMART" id="SM00868">
    <property type="entry name" value="zf-AD"/>
    <property type="match status" value="1"/>
</dbReference>
<dbReference type="GO" id="GO:0005634">
    <property type="term" value="C:nucleus"/>
    <property type="evidence" value="ECO:0007669"/>
    <property type="project" value="InterPro"/>
</dbReference>
<dbReference type="Gene3D" id="3.40.1800.20">
    <property type="match status" value="1"/>
</dbReference>
<dbReference type="SUPFAM" id="SSF57716">
    <property type="entry name" value="Glucocorticoid receptor-like (DNA-binding domain)"/>
    <property type="match status" value="1"/>
</dbReference>
<keyword evidence="1" id="KW-0479">Metal-binding</keyword>
<dbReference type="PANTHER" id="PTHR39942:SF1">
    <property type="entry name" value="BCDNA.LD26519-RELATED"/>
    <property type="match status" value="1"/>
</dbReference>
<gene>
    <name evidence="3" type="ORF">NQ315_006651</name>
</gene>
<proteinExistence type="predicted"/>
<organism evidence="3 4">
    <name type="scientific">Exocentrus adspersus</name>
    <dbReference type="NCBI Taxonomy" id="1586481"/>
    <lineage>
        <taxon>Eukaryota</taxon>
        <taxon>Metazoa</taxon>
        <taxon>Ecdysozoa</taxon>
        <taxon>Arthropoda</taxon>
        <taxon>Hexapoda</taxon>
        <taxon>Insecta</taxon>
        <taxon>Pterygota</taxon>
        <taxon>Neoptera</taxon>
        <taxon>Endopterygota</taxon>
        <taxon>Coleoptera</taxon>
        <taxon>Polyphaga</taxon>
        <taxon>Cucujiformia</taxon>
        <taxon>Chrysomeloidea</taxon>
        <taxon>Cerambycidae</taxon>
        <taxon>Lamiinae</taxon>
        <taxon>Acanthocinini</taxon>
        <taxon>Exocentrus</taxon>
    </lineage>
</organism>
<keyword evidence="4" id="KW-1185">Reference proteome</keyword>
<evidence type="ECO:0000313" key="3">
    <source>
        <dbReference type="EMBL" id="KAJ8923875.1"/>
    </source>
</evidence>
<dbReference type="EMBL" id="JANEYG010000003">
    <property type="protein sequence ID" value="KAJ8923875.1"/>
    <property type="molecule type" value="Genomic_DNA"/>
</dbReference>
<evidence type="ECO:0000259" key="2">
    <source>
        <dbReference type="PROSITE" id="PS51915"/>
    </source>
</evidence>
<dbReference type="Pfam" id="PF07776">
    <property type="entry name" value="zf-AD"/>
    <property type="match status" value="1"/>
</dbReference>
<protein>
    <recommendedName>
        <fullName evidence="2">ZAD domain-containing protein</fullName>
    </recommendedName>
</protein>
<comment type="caution">
    <text evidence="3">The sequence shown here is derived from an EMBL/GenBank/DDBJ whole genome shotgun (WGS) entry which is preliminary data.</text>
</comment>